<dbReference type="Gene3D" id="4.10.1040.10">
    <property type="entry name" value="DM DNA-binding domain"/>
    <property type="match status" value="1"/>
</dbReference>
<accession>A0A8T0EEX0</accession>
<keyword evidence="9" id="KW-1185">Reference proteome</keyword>
<dbReference type="GO" id="GO:0000978">
    <property type="term" value="F:RNA polymerase II cis-regulatory region sequence-specific DNA binding"/>
    <property type="evidence" value="ECO:0007669"/>
    <property type="project" value="TreeGrafter"/>
</dbReference>
<dbReference type="InterPro" id="IPR001275">
    <property type="entry name" value="DM_DNA-bd"/>
</dbReference>
<feature type="compositionally biased region" description="Basic and acidic residues" evidence="6">
    <location>
        <begin position="68"/>
        <end position="77"/>
    </location>
</feature>
<dbReference type="FunFam" id="4.10.1040.10:FF:000001">
    <property type="entry name" value="doublesex- and mab-3-related transcription factor 1"/>
    <property type="match status" value="1"/>
</dbReference>
<dbReference type="GO" id="GO:0000981">
    <property type="term" value="F:DNA-binding transcription factor activity, RNA polymerase II-specific"/>
    <property type="evidence" value="ECO:0007669"/>
    <property type="project" value="TreeGrafter"/>
</dbReference>
<comment type="caution">
    <text evidence="8">The sequence shown here is derived from an EMBL/GenBank/DDBJ whole genome shotgun (WGS) entry which is preliminary data.</text>
</comment>
<dbReference type="PANTHER" id="PTHR12322:SF53">
    <property type="entry name" value="DOUBLESEX-MAB RELATED 11E"/>
    <property type="match status" value="1"/>
</dbReference>
<evidence type="ECO:0000256" key="5">
    <source>
        <dbReference type="PROSITE-ProRule" id="PRU00070"/>
    </source>
</evidence>
<evidence type="ECO:0000256" key="4">
    <source>
        <dbReference type="ARBA" id="ARBA00023242"/>
    </source>
</evidence>
<dbReference type="EMBL" id="JABXBU010002228">
    <property type="protein sequence ID" value="KAF8771183.1"/>
    <property type="molecule type" value="Genomic_DNA"/>
</dbReference>
<feature type="region of interest" description="Disordered" evidence="6">
    <location>
        <begin position="370"/>
        <end position="394"/>
    </location>
</feature>
<dbReference type="GO" id="GO:0046872">
    <property type="term" value="F:metal ion binding"/>
    <property type="evidence" value="ECO:0007669"/>
    <property type="project" value="UniProtKB-KW"/>
</dbReference>
<gene>
    <name evidence="8" type="ORF">HNY73_018633</name>
</gene>
<dbReference type="Pfam" id="PF00751">
    <property type="entry name" value="DM"/>
    <property type="match status" value="1"/>
</dbReference>
<dbReference type="PROSITE" id="PS50809">
    <property type="entry name" value="DM_2"/>
    <property type="match status" value="1"/>
</dbReference>
<feature type="domain" description="DM" evidence="7">
    <location>
        <begin position="560"/>
        <end position="607"/>
    </location>
</feature>
<evidence type="ECO:0000259" key="7">
    <source>
        <dbReference type="PROSITE" id="PS50809"/>
    </source>
</evidence>
<feature type="DNA-binding region" description="DM" evidence="5">
    <location>
        <begin position="560"/>
        <end position="607"/>
    </location>
</feature>
<dbReference type="InterPro" id="IPR026607">
    <property type="entry name" value="DMRT"/>
</dbReference>
<evidence type="ECO:0000256" key="2">
    <source>
        <dbReference type="ARBA" id="ARBA00022833"/>
    </source>
</evidence>
<evidence type="ECO:0000313" key="8">
    <source>
        <dbReference type="EMBL" id="KAF8771183.1"/>
    </source>
</evidence>
<evidence type="ECO:0000313" key="9">
    <source>
        <dbReference type="Proteomes" id="UP000807504"/>
    </source>
</evidence>
<dbReference type="AlphaFoldDB" id="A0A8T0EEX0"/>
<reference evidence="8" key="1">
    <citation type="journal article" date="2020" name="bioRxiv">
        <title>Chromosome-level reference genome of the European wasp spider Argiope bruennichi: a resource for studies on range expansion and evolutionary adaptation.</title>
        <authorList>
            <person name="Sheffer M.M."/>
            <person name="Hoppe A."/>
            <person name="Krehenwinkel H."/>
            <person name="Uhl G."/>
            <person name="Kuss A.W."/>
            <person name="Jensen L."/>
            <person name="Jensen C."/>
            <person name="Gillespie R.G."/>
            <person name="Hoff K.J."/>
            <person name="Prost S."/>
        </authorList>
    </citation>
    <scope>NUCLEOTIDE SEQUENCE</scope>
</reference>
<protein>
    <submittedName>
        <fullName evidence="8">Doublesex- and mab-3-related transcription like protein</fullName>
    </submittedName>
</protein>
<feature type="compositionally biased region" description="Basic and acidic residues" evidence="6">
    <location>
        <begin position="25"/>
        <end position="35"/>
    </location>
</feature>
<feature type="region of interest" description="Disordered" evidence="6">
    <location>
        <begin position="263"/>
        <end position="288"/>
    </location>
</feature>
<dbReference type="GO" id="GO:0005634">
    <property type="term" value="C:nucleus"/>
    <property type="evidence" value="ECO:0007669"/>
    <property type="project" value="UniProtKB-SubCell"/>
</dbReference>
<sequence length="645" mass="72352">MKSDIVLRRQHVCRAMEAHSENFWESGKRYGEEKYSPGLMSEEEIDVVGLSPEEESRKTGGKPPLGDTRPHLRDPRPADSVSKSPVERSGSLLDRNYQPPAPALIPEDMCYAEPVKVHLKRFEPTIVSGSVLDRRMPEEKNYQSVPIMNSVRSVAEPVPHYRPIWPYPHPQAPVVGVAVAMPSEYSNDVLQHPNYAESRHYGKVSVIFNASSERVTSLSHTVTTGHPYVSASHPSNGFAYVHENYARYNNHGKVSNYTKVMPPEEAGSRISPLPRPSDNSQQYLETTPHNKRIYYEEKSFGGRKIPRYVDASNFNKLPQENSDNVNSLPPADVDNVNYPKGPSADMRERYNTQLVPNSDITSHNDLEKSDFINSSSENVRETTLPLSHQDPEDTMSEYVSEQSVVRNSPPQLNYTSESQYENYGHYGKNAASKNSTVHSSDDSSSAIRLQYHEDVQRVTEDSNRDPSQTGKYAKCSNHGNVSESTSASTEEVYVCSEIEICSSSASEDRLSQRDHIEQDSQTKSEVSKNLSQTSVTEITSAVSLSGEQNKSEEKKRVPTCARCRNHNVTAILKGHKVNCRWRNCDCSKCILVHKRQAVMAKQVALNRQQQYKNSDVLSPSSLASSDVILETSQSEYLKHLKNSPT</sequence>
<feature type="compositionally biased region" description="Basic and acidic residues" evidence="6">
    <location>
        <begin position="450"/>
        <end position="464"/>
    </location>
</feature>
<keyword evidence="4 5" id="KW-0539">Nucleus</keyword>
<dbReference type="PANTHER" id="PTHR12322">
    <property type="entry name" value="DOUBLESEX AND MAB-3 RELATED TRANSCRIPTION FACTOR DMRT"/>
    <property type="match status" value="1"/>
</dbReference>
<reference evidence="8" key="2">
    <citation type="submission" date="2020-06" db="EMBL/GenBank/DDBJ databases">
        <authorList>
            <person name="Sheffer M."/>
        </authorList>
    </citation>
    <scope>NUCLEOTIDE SEQUENCE</scope>
</reference>
<keyword evidence="1 5" id="KW-0479">Metal-binding</keyword>
<dbReference type="GO" id="GO:0007548">
    <property type="term" value="P:sex differentiation"/>
    <property type="evidence" value="ECO:0007669"/>
    <property type="project" value="TreeGrafter"/>
</dbReference>
<feature type="region of interest" description="Disordered" evidence="6">
    <location>
        <begin position="506"/>
        <end position="534"/>
    </location>
</feature>
<comment type="subcellular location">
    <subcellularLocation>
        <location evidence="5">Nucleus</location>
    </subcellularLocation>
</comment>
<dbReference type="SUPFAM" id="SSF82927">
    <property type="entry name" value="Cysteine-rich DNA binding domain, (DM domain)"/>
    <property type="match status" value="1"/>
</dbReference>
<feature type="region of interest" description="Disordered" evidence="6">
    <location>
        <begin position="424"/>
        <end position="483"/>
    </location>
</feature>
<evidence type="ECO:0000256" key="6">
    <source>
        <dbReference type="SAM" id="MobiDB-lite"/>
    </source>
</evidence>
<organism evidence="8 9">
    <name type="scientific">Argiope bruennichi</name>
    <name type="common">Wasp spider</name>
    <name type="synonym">Aranea bruennichi</name>
    <dbReference type="NCBI Taxonomy" id="94029"/>
    <lineage>
        <taxon>Eukaryota</taxon>
        <taxon>Metazoa</taxon>
        <taxon>Ecdysozoa</taxon>
        <taxon>Arthropoda</taxon>
        <taxon>Chelicerata</taxon>
        <taxon>Arachnida</taxon>
        <taxon>Araneae</taxon>
        <taxon>Araneomorphae</taxon>
        <taxon>Entelegynae</taxon>
        <taxon>Araneoidea</taxon>
        <taxon>Araneidae</taxon>
        <taxon>Argiope</taxon>
    </lineage>
</organism>
<evidence type="ECO:0000256" key="3">
    <source>
        <dbReference type="ARBA" id="ARBA00023125"/>
    </source>
</evidence>
<name>A0A8T0EEX0_ARGBR</name>
<proteinExistence type="predicted"/>
<keyword evidence="3 5" id="KW-0238">DNA-binding</keyword>
<dbReference type="SMART" id="SM00301">
    <property type="entry name" value="DM"/>
    <property type="match status" value="1"/>
</dbReference>
<dbReference type="PROSITE" id="PS40000">
    <property type="entry name" value="DM_1"/>
    <property type="match status" value="1"/>
</dbReference>
<evidence type="ECO:0000256" key="1">
    <source>
        <dbReference type="ARBA" id="ARBA00022723"/>
    </source>
</evidence>
<feature type="region of interest" description="Disordered" evidence="6">
    <location>
        <begin position="25"/>
        <end position="99"/>
    </location>
</feature>
<dbReference type="InterPro" id="IPR036407">
    <property type="entry name" value="DM_DNA-bd_sf"/>
</dbReference>
<keyword evidence="2 5" id="KW-0862">Zinc</keyword>
<dbReference type="Proteomes" id="UP000807504">
    <property type="component" value="Unassembled WGS sequence"/>
</dbReference>
<feature type="compositionally biased region" description="Polar residues" evidence="6">
    <location>
        <begin position="277"/>
        <end position="287"/>
    </location>
</feature>
<feature type="region of interest" description="Disordered" evidence="6">
    <location>
        <begin position="314"/>
        <end position="335"/>
    </location>
</feature>
<feature type="compositionally biased region" description="Basic and acidic residues" evidence="6">
    <location>
        <begin position="506"/>
        <end position="526"/>
    </location>
</feature>
<feature type="compositionally biased region" description="Polar residues" evidence="6">
    <location>
        <begin position="314"/>
        <end position="327"/>
    </location>
</feature>